<dbReference type="OrthoDB" id="9801356at2"/>
<keyword evidence="8" id="KW-1185">Reference proteome</keyword>
<gene>
    <name evidence="7" type="ORF">NCTC12227_02049</name>
</gene>
<dbReference type="RefSeq" id="WP_085390016.1">
    <property type="nucleotide sequence ID" value="NZ_LR134440.1"/>
</dbReference>
<proteinExistence type="inferred from homology"/>
<feature type="transmembrane region" description="Helical" evidence="6">
    <location>
        <begin position="165"/>
        <end position="188"/>
    </location>
</feature>
<dbReference type="KEGG" id="nani:NCTC12227_02049"/>
<dbReference type="EMBL" id="LR134516">
    <property type="protein sequence ID" value="VEJ22262.1"/>
    <property type="molecule type" value="Genomic_DNA"/>
</dbReference>
<name>A0A1X3CK61_9NEIS</name>
<keyword evidence="3 6" id="KW-0812">Transmembrane</keyword>
<feature type="transmembrane region" description="Helical" evidence="6">
    <location>
        <begin position="36"/>
        <end position="61"/>
    </location>
</feature>
<reference evidence="7 8" key="1">
    <citation type="submission" date="2018-12" db="EMBL/GenBank/DDBJ databases">
        <authorList>
            <consortium name="Pathogen Informatics"/>
        </authorList>
    </citation>
    <scope>NUCLEOTIDE SEQUENCE [LARGE SCALE GENOMIC DNA]</scope>
    <source>
        <strain evidence="7 8">NCTC12227</strain>
    </source>
</reference>
<evidence type="ECO:0000256" key="2">
    <source>
        <dbReference type="ARBA" id="ARBA00009190"/>
    </source>
</evidence>
<organism evidence="7 8">
    <name type="scientific">Neisseria animaloris</name>
    <dbReference type="NCBI Taxonomy" id="326522"/>
    <lineage>
        <taxon>Bacteria</taxon>
        <taxon>Pseudomonadati</taxon>
        <taxon>Pseudomonadota</taxon>
        <taxon>Betaproteobacteria</taxon>
        <taxon>Neisseriales</taxon>
        <taxon>Neisseriaceae</taxon>
        <taxon>Neisseria</taxon>
    </lineage>
</organism>
<dbReference type="Pfam" id="PF01169">
    <property type="entry name" value="GDT1"/>
    <property type="match status" value="2"/>
</dbReference>
<evidence type="ECO:0000313" key="8">
    <source>
        <dbReference type="Proteomes" id="UP000268229"/>
    </source>
</evidence>
<evidence type="ECO:0000256" key="6">
    <source>
        <dbReference type="RuleBase" id="RU365102"/>
    </source>
</evidence>
<feature type="transmembrane region" description="Helical" evidence="6">
    <location>
        <begin position="67"/>
        <end position="84"/>
    </location>
</feature>
<evidence type="ECO:0000313" key="7">
    <source>
        <dbReference type="EMBL" id="VEJ22262.1"/>
    </source>
</evidence>
<dbReference type="PANTHER" id="PTHR12608">
    <property type="entry name" value="TRANSMEMBRANE PROTEIN HTP-1 RELATED"/>
    <property type="match status" value="1"/>
</dbReference>
<dbReference type="InterPro" id="IPR001727">
    <property type="entry name" value="GDT1-like"/>
</dbReference>
<keyword evidence="5 6" id="KW-0472">Membrane</keyword>
<dbReference type="GO" id="GO:0016020">
    <property type="term" value="C:membrane"/>
    <property type="evidence" value="ECO:0007669"/>
    <property type="project" value="UniProtKB-SubCell"/>
</dbReference>
<comment type="subcellular location">
    <subcellularLocation>
        <location evidence="1 6">Membrane</location>
        <topology evidence="1 6">Multi-pass membrane protein</topology>
    </subcellularLocation>
</comment>
<comment type="similarity">
    <text evidence="2 6">Belongs to the GDT1 family.</text>
</comment>
<dbReference type="PANTHER" id="PTHR12608:SF1">
    <property type="entry name" value="TRANSMEMBRANE PROTEIN 165"/>
    <property type="match status" value="1"/>
</dbReference>
<accession>A0A1X3CK61</accession>
<feature type="transmembrane region" description="Helical" evidence="6">
    <location>
        <begin position="132"/>
        <end position="153"/>
    </location>
</feature>
<keyword evidence="4 6" id="KW-1133">Transmembrane helix</keyword>
<dbReference type="STRING" id="326522.BWD08_04775"/>
<protein>
    <recommendedName>
        <fullName evidence="6">GDT1 family protein</fullName>
    </recommendedName>
</protein>
<dbReference type="GO" id="GO:0046873">
    <property type="term" value="F:metal ion transmembrane transporter activity"/>
    <property type="evidence" value="ECO:0007669"/>
    <property type="project" value="InterPro"/>
</dbReference>
<dbReference type="AlphaFoldDB" id="A0A1X3CK61"/>
<evidence type="ECO:0000256" key="1">
    <source>
        <dbReference type="ARBA" id="ARBA00004141"/>
    </source>
</evidence>
<evidence type="ECO:0000256" key="5">
    <source>
        <dbReference type="ARBA" id="ARBA00023136"/>
    </source>
</evidence>
<evidence type="ECO:0000256" key="3">
    <source>
        <dbReference type="ARBA" id="ARBA00022692"/>
    </source>
</evidence>
<dbReference type="Proteomes" id="UP000268229">
    <property type="component" value="Chromosome"/>
</dbReference>
<evidence type="ECO:0000256" key="4">
    <source>
        <dbReference type="ARBA" id="ARBA00022989"/>
    </source>
</evidence>
<feature type="transmembrane region" description="Helical" evidence="6">
    <location>
        <begin position="96"/>
        <end position="112"/>
    </location>
</feature>
<sequence length="190" mass="20478">MEALFSSTIGVSIAEIGDKTQLLALFLAARFAQKNAIVAGMFVATLLNHLISSVIGVWLAHLISPDMMKWGVGVSFIVIGLWVLLPDKGGNPDSRWLKYGAFGAALTLFFLAEIGDKTQIATVLLAAKYQEMFWVLSGSVLGMLLVNVPVLYLGEMLLKKIPAKAMRISACVLFCFLGMLTVIGQGILLS</sequence>